<accession>A0A226DQ44</accession>
<dbReference type="STRING" id="158441.A0A226DQ44"/>
<dbReference type="GO" id="GO:0004518">
    <property type="term" value="F:nuclease activity"/>
    <property type="evidence" value="ECO:0007669"/>
    <property type="project" value="InterPro"/>
</dbReference>
<dbReference type="AlphaFoldDB" id="A0A226DQ44"/>
<protein>
    <submittedName>
        <fullName evidence="3">Protein asteroid</fullName>
    </submittedName>
</protein>
<reference evidence="3 4" key="1">
    <citation type="submission" date="2015-12" db="EMBL/GenBank/DDBJ databases">
        <title>The genome of Folsomia candida.</title>
        <authorList>
            <person name="Faddeeva A."/>
            <person name="Derks M.F."/>
            <person name="Anvar Y."/>
            <person name="Smit S."/>
            <person name="Van Straalen N."/>
            <person name="Roelofs D."/>
        </authorList>
    </citation>
    <scope>NUCLEOTIDE SEQUENCE [LARGE SCALE GENOMIC DNA]</scope>
    <source>
        <strain evidence="3 4">VU population</strain>
        <tissue evidence="3">Whole body</tissue>
    </source>
</reference>
<feature type="domain" description="XPG N-terminal" evidence="2">
    <location>
        <begin position="1"/>
        <end position="93"/>
    </location>
</feature>
<dbReference type="PANTHER" id="PTHR15665">
    <property type="entry name" value="ASTEROID PROTEIN"/>
    <property type="match status" value="1"/>
</dbReference>
<dbReference type="OrthoDB" id="25987at2759"/>
<comment type="similarity">
    <text evidence="1">Belongs to the asteroid family.</text>
</comment>
<keyword evidence="4" id="KW-1185">Reference proteome</keyword>
<comment type="caution">
    <text evidence="3">The sequence shown here is derived from an EMBL/GenBank/DDBJ whole genome shotgun (WGS) entry which is preliminary data.</text>
</comment>
<organism evidence="3 4">
    <name type="scientific">Folsomia candida</name>
    <name type="common">Springtail</name>
    <dbReference type="NCBI Taxonomy" id="158441"/>
    <lineage>
        <taxon>Eukaryota</taxon>
        <taxon>Metazoa</taxon>
        <taxon>Ecdysozoa</taxon>
        <taxon>Arthropoda</taxon>
        <taxon>Hexapoda</taxon>
        <taxon>Collembola</taxon>
        <taxon>Entomobryomorpha</taxon>
        <taxon>Isotomoidea</taxon>
        <taxon>Isotomidae</taxon>
        <taxon>Proisotominae</taxon>
        <taxon>Folsomia</taxon>
    </lineage>
</organism>
<dbReference type="Proteomes" id="UP000198287">
    <property type="component" value="Unassembled WGS sequence"/>
</dbReference>
<dbReference type="Gene3D" id="3.40.50.1010">
    <property type="entry name" value="5'-nuclease"/>
    <property type="match status" value="1"/>
</dbReference>
<dbReference type="InterPro" id="IPR026832">
    <property type="entry name" value="Asteroid"/>
</dbReference>
<proteinExistence type="inferred from homology"/>
<dbReference type="SUPFAM" id="SSF88723">
    <property type="entry name" value="PIN domain-like"/>
    <property type="match status" value="1"/>
</dbReference>
<evidence type="ECO:0000313" key="3">
    <source>
        <dbReference type="EMBL" id="OXA47632.1"/>
    </source>
</evidence>
<evidence type="ECO:0000259" key="2">
    <source>
        <dbReference type="Pfam" id="PF00752"/>
    </source>
</evidence>
<name>A0A226DQ44_FOLCA</name>
<evidence type="ECO:0000313" key="4">
    <source>
        <dbReference type="Proteomes" id="UP000198287"/>
    </source>
</evidence>
<evidence type="ECO:0000256" key="1">
    <source>
        <dbReference type="ARBA" id="ARBA00007398"/>
    </source>
</evidence>
<dbReference type="Pfam" id="PF00752">
    <property type="entry name" value="XPG_N"/>
    <property type="match status" value="1"/>
</dbReference>
<sequence>MGVKGLHKFLTSYKLKYEEKSVFHSQILLIDGSNLMYFLFFKHNGNYGDHLFGGNFNSYAAEIRTFFDQLDKSMIQPIVIFDGATEKEKVNTVLKSFRDWLLKSYKADVDHIVARNMQHSVWKSAIMHDVLRELNIPQFQTLWEADDTIALAAKELNCAILSSDSDFHVYYNGLKVVDIESFSHRGLASSQNWRDSTPTGQITGFDACFINSAKIWEAEFGIRDVRLLSLATCLIGNDYEPSTFSTFVAQLEGCDIAETYSQNIKAILVWIGRQDSFNSALAAVIETIEISEREDVNNKVSFVVRSYTGGNAEIEVLQRIQVFLLAKMGTSFNTKKCEDDTIIQKGECPGEQLFQNLTLKEDNSEAVEKTHGSDHLSNHNVEIVADSSSIHLPPWFLDLYATCQLPAGLLKIAYTKTVLLYPQFELDSAPPSQSIAIPFIQYTARIILGEDTIFLITHEGKEVKTISVSTESPIKERCPSLQNMDTISLFAKCDYLFRSLSSNNEEIEFINRHPPQIQLSMGCAFYLVKTLKSLHSVGVAIAVMISSLEQFVSKQLSQGCKKQDDDNWRSSRFRSMAEILSQDCNPRGKTARFFRYFQQAPDCRKDHLFRERYDKWRVYVYTQYKCILYWATMLNKVLQNPLRQGKVPDCYLIYNTTTRIAEMENRFLDFVWENFDTGSSSILQDFVKFVCKIGDVRCNGERSAYTTRSTRGKGFIR</sequence>
<dbReference type="EMBL" id="LNIX01000013">
    <property type="protein sequence ID" value="OXA47632.1"/>
    <property type="molecule type" value="Genomic_DNA"/>
</dbReference>
<dbReference type="InterPro" id="IPR006085">
    <property type="entry name" value="XPG_DNA_repair_N"/>
</dbReference>
<dbReference type="PANTHER" id="PTHR15665:SF1">
    <property type="entry name" value="PROTEIN ASTEROID HOMOLOG 1"/>
    <property type="match status" value="1"/>
</dbReference>
<dbReference type="InterPro" id="IPR029060">
    <property type="entry name" value="PIN-like_dom_sf"/>
</dbReference>
<gene>
    <name evidence="3" type="ORF">Fcan01_17680</name>
</gene>
<dbReference type="OMA" id="NIIEWIC"/>